<evidence type="ECO:0000313" key="3">
    <source>
        <dbReference type="Proteomes" id="UP000299102"/>
    </source>
</evidence>
<gene>
    <name evidence="2" type="ORF">EVAR_77873_1</name>
</gene>
<sequence>MGWQARPTGVRAARAHSTPPTARTRWLRRLSPRKTRTVSRRCTPVKPAAAGLHSRTYRVDRPGTARHVEGALARARTPGSLDGNPGCCTCRVHDRCHRISLSVAPSRRAPLTGGRQQHGPRTLS</sequence>
<dbReference type="AlphaFoldDB" id="A0A4C1TEF2"/>
<name>A0A4C1TEF2_EUMVA</name>
<proteinExistence type="predicted"/>
<protein>
    <submittedName>
        <fullName evidence="2">Uncharacterized protein</fullName>
    </submittedName>
</protein>
<dbReference type="Proteomes" id="UP000299102">
    <property type="component" value="Unassembled WGS sequence"/>
</dbReference>
<reference evidence="2 3" key="1">
    <citation type="journal article" date="2019" name="Commun. Biol.">
        <title>The bagworm genome reveals a unique fibroin gene that provides high tensile strength.</title>
        <authorList>
            <person name="Kono N."/>
            <person name="Nakamura H."/>
            <person name="Ohtoshi R."/>
            <person name="Tomita M."/>
            <person name="Numata K."/>
            <person name="Arakawa K."/>
        </authorList>
    </citation>
    <scope>NUCLEOTIDE SEQUENCE [LARGE SCALE GENOMIC DNA]</scope>
</reference>
<feature type="region of interest" description="Disordered" evidence="1">
    <location>
        <begin position="103"/>
        <end position="124"/>
    </location>
</feature>
<evidence type="ECO:0000313" key="2">
    <source>
        <dbReference type="EMBL" id="GBP11777.1"/>
    </source>
</evidence>
<dbReference type="EMBL" id="BGZK01000047">
    <property type="protein sequence ID" value="GBP11777.1"/>
    <property type="molecule type" value="Genomic_DNA"/>
</dbReference>
<comment type="caution">
    <text evidence="2">The sequence shown here is derived from an EMBL/GenBank/DDBJ whole genome shotgun (WGS) entry which is preliminary data.</text>
</comment>
<keyword evidence="3" id="KW-1185">Reference proteome</keyword>
<feature type="region of interest" description="Disordered" evidence="1">
    <location>
        <begin position="1"/>
        <end position="26"/>
    </location>
</feature>
<accession>A0A4C1TEF2</accession>
<organism evidence="2 3">
    <name type="scientific">Eumeta variegata</name>
    <name type="common">Bagworm moth</name>
    <name type="synonym">Eumeta japonica</name>
    <dbReference type="NCBI Taxonomy" id="151549"/>
    <lineage>
        <taxon>Eukaryota</taxon>
        <taxon>Metazoa</taxon>
        <taxon>Ecdysozoa</taxon>
        <taxon>Arthropoda</taxon>
        <taxon>Hexapoda</taxon>
        <taxon>Insecta</taxon>
        <taxon>Pterygota</taxon>
        <taxon>Neoptera</taxon>
        <taxon>Endopterygota</taxon>
        <taxon>Lepidoptera</taxon>
        <taxon>Glossata</taxon>
        <taxon>Ditrysia</taxon>
        <taxon>Tineoidea</taxon>
        <taxon>Psychidae</taxon>
        <taxon>Oiketicinae</taxon>
        <taxon>Eumeta</taxon>
    </lineage>
</organism>
<evidence type="ECO:0000256" key="1">
    <source>
        <dbReference type="SAM" id="MobiDB-lite"/>
    </source>
</evidence>